<dbReference type="AlphaFoldDB" id="A0A8I0ACT3"/>
<keyword evidence="3" id="KW-1185">Reference proteome</keyword>
<evidence type="ECO:0000313" key="2">
    <source>
        <dbReference type="EMBL" id="MBC5639757.1"/>
    </source>
</evidence>
<reference evidence="2" key="1">
    <citation type="submission" date="2020-08" db="EMBL/GenBank/DDBJ databases">
        <title>Genome public.</title>
        <authorList>
            <person name="Liu C."/>
            <person name="Sun Q."/>
        </authorList>
    </citation>
    <scope>NUCLEOTIDE SEQUENCE</scope>
    <source>
        <strain evidence="2">NSJ-42</strain>
    </source>
</reference>
<evidence type="ECO:0000313" key="3">
    <source>
        <dbReference type="Proteomes" id="UP000662088"/>
    </source>
</evidence>
<dbReference type="Proteomes" id="UP000662088">
    <property type="component" value="Unassembled WGS sequence"/>
</dbReference>
<proteinExistence type="predicted"/>
<sequence>MKAFHSNWTAPYLINSSTYEMKDYEILMTILSALKWREKNGSIKMVTDKTGKEYYKKIGIEAIWDLGIECKLDGIYDLVNKEIFWAAGKVYALSMEDGPIAMIDTDFIVWKPLEELIKESSLAVIHREGIDPLVYPDKEYFNLKEGYSFDDAWNWKVEPCNTAFAYFNDKKFIKEYTKAAIVFMENAKVDDNRITNMVFAEQRIISMVAEKMNLKIYEMETIERLLSGKQKRYTHLWGYKSTLNTNEILRRQFCQKLIARIIKEFPEYKSMLMKIEPISTKYNI</sequence>
<dbReference type="EMBL" id="JACOOQ010000006">
    <property type="protein sequence ID" value="MBC5639757.1"/>
    <property type="molecule type" value="Genomic_DNA"/>
</dbReference>
<comment type="caution">
    <text evidence="2">The sequence shown here is derived from an EMBL/GenBank/DDBJ whole genome shotgun (WGS) entry which is preliminary data.</text>
</comment>
<gene>
    <name evidence="2" type="ORF">H8R92_04800</name>
</gene>
<organism evidence="2 3">
    <name type="scientific">Clostridium lentum</name>
    <dbReference type="NCBI Taxonomy" id="2763037"/>
    <lineage>
        <taxon>Bacteria</taxon>
        <taxon>Bacillati</taxon>
        <taxon>Bacillota</taxon>
        <taxon>Clostridia</taxon>
        <taxon>Eubacteriales</taxon>
        <taxon>Clostridiaceae</taxon>
        <taxon>Clostridium</taxon>
    </lineage>
</organism>
<dbReference type="InterPro" id="IPR046621">
    <property type="entry name" value="DUF6734"/>
</dbReference>
<accession>A0A8I0ACT3</accession>
<dbReference type="Pfam" id="PF20508">
    <property type="entry name" value="DUF6734"/>
    <property type="match status" value="1"/>
</dbReference>
<name>A0A8I0ACT3_9CLOT</name>
<protein>
    <recommendedName>
        <fullName evidence="1">DUF6734 domain-containing protein</fullName>
    </recommendedName>
</protein>
<evidence type="ECO:0000259" key="1">
    <source>
        <dbReference type="Pfam" id="PF20508"/>
    </source>
</evidence>
<feature type="domain" description="DUF6734" evidence="1">
    <location>
        <begin position="1"/>
        <end position="274"/>
    </location>
</feature>
<dbReference type="RefSeq" id="WP_022212541.1">
    <property type="nucleotide sequence ID" value="NZ_JACOOQ010000006.1"/>
</dbReference>